<gene>
    <name evidence="2" type="ORF">GCM10010430_50720</name>
</gene>
<evidence type="ECO:0000313" key="3">
    <source>
        <dbReference type="Proteomes" id="UP001500305"/>
    </source>
</evidence>
<reference evidence="2 3" key="1">
    <citation type="journal article" date="2019" name="Int. J. Syst. Evol. Microbiol.">
        <title>The Global Catalogue of Microorganisms (GCM) 10K type strain sequencing project: providing services to taxonomists for standard genome sequencing and annotation.</title>
        <authorList>
            <consortium name="The Broad Institute Genomics Platform"/>
            <consortium name="The Broad Institute Genome Sequencing Center for Infectious Disease"/>
            <person name="Wu L."/>
            <person name="Ma J."/>
        </authorList>
    </citation>
    <scope>NUCLEOTIDE SEQUENCE [LARGE SCALE GENOMIC DNA]</scope>
    <source>
        <strain evidence="2 3">JCM 7356</strain>
    </source>
</reference>
<evidence type="ECO:0000256" key="1">
    <source>
        <dbReference type="SAM" id="MobiDB-lite"/>
    </source>
</evidence>
<sequence>MGDSAALDREAGHTHRATVTLRPGRHNPLPCSSPGPFRVMPCILLPAGVEAAVPASGRGRAMTVVRGTALLSQVVESGGAVSCSDANSPGACGRPLGRGGCAARCRLLVVNLAQDVVGAPPRRVLPRSRLARGGRRTLGPHFERL</sequence>
<dbReference type="EMBL" id="BAAATR010000025">
    <property type="protein sequence ID" value="GAA2260508.1"/>
    <property type="molecule type" value="Genomic_DNA"/>
</dbReference>
<proteinExistence type="predicted"/>
<evidence type="ECO:0000313" key="2">
    <source>
        <dbReference type="EMBL" id="GAA2260508.1"/>
    </source>
</evidence>
<protein>
    <submittedName>
        <fullName evidence="2">Uncharacterized protein</fullName>
    </submittedName>
</protein>
<organism evidence="2 3">
    <name type="scientific">Kitasatospora cystarginea</name>
    <dbReference type="NCBI Taxonomy" id="58350"/>
    <lineage>
        <taxon>Bacteria</taxon>
        <taxon>Bacillati</taxon>
        <taxon>Actinomycetota</taxon>
        <taxon>Actinomycetes</taxon>
        <taxon>Kitasatosporales</taxon>
        <taxon>Streptomycetaceae</taxon>
        <taxon>Kitasatospora</taxon>
    </lineage>
</organism>
<dbReference type="Proteomes" id="UP001500305">
    <property type="component" value="Unassembled WGS sequence"/>
</dbReference>
<feature type="region of interest" description="Disordered" evidence="1">
    <location>
        <begin position="1"/>
        <end position="27"/>
    </location>
</feature>
<name>A0ABN3EJG2_9ACTN</name>
<accession>A0ABN3EJG2</accession>
<comment type="caution">
    <text evidence="2">The sequence shown here is derived from an EMBL/GenBank/DDBJ whole genome shotgun (WGS) entry which is preliminary data.</text>
</comment>
<feature type="compositionally biased region" description="Basic and acidic residues" evidence="1">
    <location>
        <begin position="1"/>
        <end position="13"/>
    </location>
</feature>
<keyword evidence="3" id="KW-1185">Reference proteome</keyword>